<evidence type="ECO:0000256" key="1">
    <source>
        <dbReference type="SAM" id="MobiDB-lite"/>
    </source>
</evidence>
<proteinExistence type="predicted"/>
<feature type="compositionally biased region" description="Polar residues" evidence="1">
    <location>
        <begin position="190"/>
        <end position="209"/>
    </location>
</feature>
<dbReference type="EMBL" id="JACEFO010002655">
    <property type="protein sequence ID" value="KAF8652515.1"/>
    <property type="molecule type" value="Genomic_DNA"/>
</dbReference>
<feature type="region of interest" description="Disordered" evidence="1">
    <location>
        <begin position="55"/>
        <end position="86"/>
    </location>
</feature>
<feature type="compositionally biased region" description="Low complexity" evidence="1">
    <location>
        <begin position="314"/>
        <end position="324"/>
    </location>
</feature>
<evidence type="ECO:0000313" key="2">
    <source>
        <dbReference type="EMBL" id="KAF8652515.1"/>
    </source>
</evidence>
<accession>A0A835A5D2</accession>
<feature type="region of interest" description="Disordered" evidence="1">
    <location>
        <begin position="112"/>
        <end position="177"/>
    </location>
</feature>
<dbReference type="Proteomes" id="UP000636709">
    <property type="component" value="Unassembled WGS sequence"/>
</dbReference>
<name>A0A835A5D2_9POAL</name>
<feature type="compositionally biased region" description="Polar residues" evidence="1">
    <location>
        <begin position="368"/>
        <end position="379"/>
    </location>
</feature>
<feature type="region of interest" description="Disordered" evidence="1">
    <location>
        <begin position="190"/>
        <end position="217"/>
    </location>
</feature>
<feature type="compositionally biased region" description="Basic residues" evidence="1">
    <location>
        <begin position="474"/>
        <end position="487"/>
    </location>
</feature>
<sequence length="501" mass="52586">MSRLGGDPHPRTVRKPSSGFTSAATRLLLRHGGRKAANGESIEFFSALRKCLPDPHVSGQNAARRGATQRADGRGKASWGSSGGSADEVLSLSSGMGKHDYDWLMTPPGTPPWLPATSTSGHHQVPATPSRLSKAGSASHGKSNSRLGPTGDEKETPPTSRLSNCSSATSINNALPPGRVLRVRTSINTASDASVSSTPLLSAGSSPRTPGTARSPAATAIAQTSRRDRACLATSFVVVQSTASSKSKTAGSPAPTCYRAHSGPGISSLRSTASTSRQPSLARRADVAMARSRLASQSNCTGSTLQPPDAHQTSRGASSVAASSKSRRVPTDPKKDGLAAASTMTQRWRQSLAPAIAASRNVQRDNSLDNASRRSSGASQKIKDEKTRPHRATAAVMGSDDTRTSSRKSANTTIVTRTVNENRDCQRQQDARHGGAGAPEYRKATTRSMTSRSRHVLMAATSTSGSSQLVPRLRPWRRSPGRTRSRARGTTPCCSVRTPGT</sequence>
<feature type="region of interest" description="Disordered" evidence="1">
    <location>
        <begin position="426"/>
        <end position="501"/>
    </location>
</feature>
<dbReference type="AlphaFoldDB" id="A0A835A5D2"/>
<feature type="compositionally biased region" description="Polar residues" evidence="1">
    <location>
        <begin position="294"/>
        <end position="306"/>
    </location>
</feature>
<feature type="compositionally biased region" description="Polar residues" evidence="1">
    <location>
        <begin position="268"/>
        <end position="279"/>
    </location>
</feature>
<protein>
    <submittedName>
        <fullName evidence="2">Uncharacterized protein</fullName>
    </submittedName>
</protein>
<keyword evidence="3" id="KW-1185">Reference proteome</keyword>
<reference evidence="2" key="1">
    <citation type="submission" date="2020-07" db="EMBL/GenBank/DDBJ databases">
        <title>Genome sequence and genetic diversity analysis of an under-domesticated orphan crop, white fonio (Digitaria exilis).</title>
        <authorList>
            <person name="Bennetzen J.L."/>
            <person name="Chen S."/>
            <person name="Ma X."/>
            <person name="Wang X."/>
            <person name="Yssel A.E.J."/>
            <person name="Chaluvadi S.R."/>
            <person name="Johnson M."/>
            <person name="Gangashetty P."/>
            <person name="Hamidou F."/>
            <person name="Sanogo M.D."/>
            <person name="Zwaenepoel A."/>
            <person name="Wallace J."/>
            <person name="Van De Peer Y."/>
            <person name="Van Deynze A."/>
        </authorList>
    </citation>
    <scope>NUCLEOTIDE SEQUENCE</scope>
    <source>
        <tissue evidence="2">Leaves</tissue>
    </source>
</reference>
<gene>
    <name evidence="2" type="ORF">HU200_062714</name>
</gene>
<feature type="compositionally biased region" description="Basic and acidic residues" evidence="1">
    <location>
        <begin position="1"/>
        <end position="10"/>
    </location>
</feature>
<dbReference type="OrthoDB" id="685089at2759"/>
<feature type="compositionally biased region" description="Low complexity" evidence="1">
    <location>
        <begin position="242"/>
        <end position="255"/>
    </location>
</feature>
<evidence type="ECO:0000313" key="3">
    <source>
        <dbReference type="Proteomes" id="UP000636709"/>
    </source>
</evidence>
<feature type="compositionally biased region" description="Polar residues" evidence="1">
    <location>
        <begin position="157"/>
        <end position="173"/>
    </location>
</feature>
<feature type="region of interest" description="Disordered" evidence="1">
    <location>
        <begin position="1"/>
        <end position="21"/>
    </location>
</feature>
<comment type="caution">
    <text evidence="2">The sequence shown here is derived from an EMBL/GenBank/DDBJ whole genome shotgun (WGS) entry which is preliminary data.</text>
</comment>
<feature type="compositionally biased region" description="Polar residues" evidence="1">
    <location>
        <begin position="460"/>
        <end position="469"/>
    </location>
</feature>
<organism evidence="2 3">
    <name type="scientific">Digitaria exilis</name>
    <dbReference type="NCBI Taxonomy" id="1010633"/>
    <lineage>
        <taxon>Eukaryota</taxon>
        <taxon>Viridiplantae</taxon>
        <taxon>Streptophyta</taxon>
        <taxon>Embryophyta</taxon>
        <taxon>Tracheophyta</taxon>
        <taxon>Spermatophyta</taxon>
        <taxon>Magnoliopsida</taxon>
        <taxon>Liliopsida</taxon>
        <taxon>Poales</taxon>
        <taxon>Poaceae</taxon>
        <taxon>PACMAD clade</taxon>
        <taxon>Panicoideae</taxon>
        <taxon>Panicodae</taxon>
        <taxon>Paniceae</taxon>
        <taxon>Anthephorinae</taxon>
        <taxon>Digitaria</taxon>
    </lineage>
</organism>
<feature type="region of interest" description="Disordered" evidence="1">
    <location>
        <begin position="242"/>
        <end position="409"/>
    </location>
</feature>